<keyword evidence="9 14" id="KW-0694">RNA-binding</keyword>
<dbReference type="Pfam" id="PF00631">
    <property type="entry name" value="G-gamma"/>
    <property type="match status" value="1"/>
</dbReference>
<dbReference type="InterPro" id="IPR015898">
    <property type="entry name" value="G-protein_gamma-like_dom"/>
</dbReference>
<evidence type="ECO:0000256" key="5">
    <source>
        <dbReference type="ARBA" id="ARBA00022555"/>
    </source>
</evidence>
<dbReference type="CDD" id="cd00805">
    <property type="entry name" value="TyrRS_core"/>
    <property type="match status" value="1"/>
</dbReference>
<dbReference type="CDD" id="cd02799">
    <property type="entry name" value="tRNA_bind_EMAP-II_like"/>
    <property type="match status" value="1"/>
</dbReference>
<keyword evidence="18" id="KW-1185">Reference proteome</keyword>
<dbReference type="PROSITE" id="PS50886">
    <property type="entry name" value="TRBD"/>
    <property type="match status" value="1"/>
</dbReference>
<gene>
    <name evidence="17" type="ORF">HK099_004594</name>
</gene>
<dbReference type="FunFam" id="1.10.240.10:FF:000004">
    <property type="entry name" value="Tyrosine--tRNA ligase"/>
    <property type="match status" value="1"/>
</dbReference>
<evidence type="ECO:0000256" key="2">
    <source>
        <dbReference type="ARBA" id="ARBA00004496"/>
    </source>
</evidence>
<dbReference type="InterPro" id="IPR012340">
    <property type="entry name" value="NA-bd_OB-fold"/>
</dbReference>
<dbReference type="Pfam" id="PF01588">
    <property type="entry name" value="tRNA_bind"/>
    <property type="match status" value="1"/>
</dbReference>
<dbReference type="PANTHER" id="PTHR46264">
    <property type="entry name" value="TYROSINE-TRNA LIGASE"/>
    <property type="match status" value="1"/>
</dbReference>
<dbReference type="PANTHER" id="PTHR46264:SF4">
    <property type="entry name" value="TYROSINE--TRNA LIGASE, CYTOPLASMIC"/>
    <property type="match status" value="1"/>
</dbReference>
<comment type="caution">
    <text evidence="17">The sequence shown here is derived from an EMBL/GenBank/DDBJ whole genome shotgun (WGS) entry which is preliminary data.</text>
</comment>
<dbReference type="InterPro" id="IPR014729">
    <property type="entry name" value="Rossmann-like_a/b/a_fold"/>
</dbReference>
<dbReference type="GO" id="GO:0000049">
    <property type="term" value="F:tRNA binding"/>
    <property type="evidence" value="ECO:0007669"/>
    <property type="project" value="UniProtKB-UniRule"/>
</dbReference>
<evidence type="ECO:0000256" key="4">
    <source>
        <dbReference type="ARBA" id="ARBA00022490"/>
    </source>
</evidence>
<dbReference type="SMART" id="SM01224">
    <property type="entry name" value="G_gamma"/>
    <property type="match status" value="1"/>
</dbReference>
<dbReference type="Proteomes" id="UP001211065">
    <property type="component" value="Unassembled WGS sequence"/>
</dbReference>
<evidence type="ECO:0000256" key="13">
    <source>
        <dbReference type="ARBA" id="ARBA00048400"/>
    </source>
</evidence>
<dbReference type="Gene3D" id="2.40.50.140">
    <property type="entry name" value="Nucleic acid-binding proteins"/>
    <property type="match status" value="1"/>
</dbReference>
<proteinExistence type="inferred from homology"/>
<accession>A0AAD5Y2Z3</accession>
<dbReference type="GO" id="GO:0005737">
    <property type="term" value="C:cytoplasm"/>
    <property type="evidence" value="ECO:0007669"/>
    <property type="project" value="UniProtKB-SubCell"/>
</dbReference>
<evidence type="ECO:0000313" key="18">
    <source>
        <dbReference type="Proteomes" id="UP001211065"/>
    </source>
</evidence>
<evidence type="ECO:0000256" key="7">
    <source>
        <dbReference type="ARBA" id="ARBA00022741"/>
    </source>
</evidence>
<dbReference type="SUPFAM" id="SSF52374">
    <property type="entry name" value="Nucleotidylyl transferase"/>
    <property type="match status" value="1"/>
</dbReference>
<dbReference type="InterPro" id="IPR050489">
    <property type="entry name" value="Tyr-tRNA_synthase"/>
</dbReference>
<dbReference type="FunFam" id="3.40.50.620:FF:000040">
    <property type="entry name" value="Tyrosine--tRNA ligase"/>
    <property type="match status" value="1"/>
</dbReference>
<evidence type="ECO:0000256" key="9">
    <source>
        <dbReference type="ARBA" id="ARBA00022884"/>
    </source>
</evidence>
<evidence type="ECO:0000256" key="6">
    <source>
        <dbReference type="ARBA" id="ARBA00022598"/>
    </source>
</evidence>
<reference evidence="17" key="1">
    <citation type="submission" date="2020-05" db="EMBL/GenBank/DDBJ databases">
        <title>Phylogenomic resolution of chytrid fungi.</title>
        <authorList>
            <person name="Stajich J.E."/>
            <person name="Amses K."/>
            <person name="Simmons R."/>
            <person name="Seto K."/>
            <person name="Myers J."/>
            <person name="Bonds A."/>
            <person name="Quandt C.A."/>
            <person name="Barry K."/>
            <person name="Liu P."/>
            <person name="Grigoriev I."/>
            <person name="Longcore J.E."/>
            <person name="James T.Y."/>
        </authorList>
    </citation>
    <scope>NUCLEOTIDE SEQUENCE</scope>
    <source>
        <strain evidence="17">JEL0476</strain>
    </source>
</reference>
<dbReference type="AlphaFoldDB" id="A0AAD5Y2Z3"/>
<evidence type="ECO:0000256" key="14">
    <source>
        <dbReference type="PROSITE-ProRule" id="PRU00209"/>
    </source>
</evidence>
<keyword evidence="8 15" id="KW-0067">ATP-binding</keyword>
<feature type="domain" description="TRNA-binding" evidence="16">
    <location>
        <begin position="432"/>
        <end position="536"/>
    </location>
</feature>
<keyword evidence="4" id="KW-0963">Cytoplasm</keyword>
<keyword evidence="5 14" id="KW-0820">tRNA-binding</keyword>
<evidence type="ECO:0000256" key="3">
    <source>
        <dbReference type="ARBA" id="ARBA00005594"/>
    </source>
</evidence>
<dbReference type="Gene3D" id="1.10.240.10">
    <property type="entry name" value="Tyrosyl-Transfer RNA Synthetase"/>
    <property type="match status" value="1"/>
</dbReference>
<dbReference type="GO" id="GO:0005524">
    <property type="term" value="F:ATP binding"/>
    <property type="evidence" value="ECO:0007669"/>
    <property type="project" value="UniProtKB-KW"/>
</dbReference>
<organism evidence="17 18">
    <name type="scientific">Clydaea vesicula</name>
    <dbReference type="NCBI Taxonomy" id="447962"/>
    <lineage>
        <taxon>Eukaryota</taxon>
        <taxon>Fungi</taxon>
        <taxon>Fungi incertae sedis</taxon>
        <taxon>Chytridiomycota</taxon>
        <taxon>Chytridiomycota incertae sedis</taxon>
        <taxon>Chytridiomycetes</taxon>
        <taxon>Lobulomycetales</taxon>
        <taxon>Lobulomycetaceae</taxon>
        <taxon>Clydaea</taxon>
    </lineage>
</organism>
<protein>
    <recommendedName>
        <fullName evidence="15">Tyrosine--tRNA ligase</fullName>
        <ecNumber evidence="15">6.1.1.1</ecNumber>
    </recommendedName>
    <alternativeName>
        <fullName evidence="15">Tyrosyl-tRNA synthetase</fullName>
    </alternativeName>
</protein>
<evidence type="ECO:0000256" key="8">
    <source>
        <dbReference type="ARBA" id="ARBA00022840"/>
    </source>
</evidence>
<evidence type="ECO:0000256" key="15">
    <source>
        <dbReference type="RuleBase" id="RU361234"/>
    </source>
</evidence>
<comment type="catalytic activity">
    <reaction evidence="13">
        <text>tRNA(Tyr) + L-tyrosine + ATP = L-tyrosyl-tRNA(Tyr) + AMP + diphosphate + H(+)</text>
        <dbReference type="Rhea" id="RHEA:10220"/>
        <dbReference type="Rhea" id="RHEA-COMP:9706"/>
        <dbReference type="Rhea" id="RHEA-COMP:9707"/>
        <dbReference type="ChEBI" id="CHEBI:15378"/>
        <dbReference type="ChEBI" id="CHEBI:30616"/>
        <dbReference type="ChEBI" id="CHEBI:33019"/>
        <dbReference type="ChEBI" id="CHEBI:58315"/>
        <dbReference type="ChEBI" id="CHEBI:78442"/>
        <dbReference type="ChEBI" id="CHEBI:78536"/>
        <dbReference type="ChEBI" id="CHEBI:456215"/>
        <dbReference type="EC" id="6.1.1.1"/>
    </reaction>
    <physiologicalReaction direction="left-to-right" evidence="13">
        <dbReference type="Rhea" id="RHEA:10221"/>
    </physiologicalReaction>
</comment>
<dbReference type="GO" id="GO:0006437">
    <property type="term" value="P:tyrosyl-tRNA aminoacylation"/>
    <property type="evidence" value="ECO:0007669"/>
    <property type="project" value="InterPro"/>
</dbReference>
<dbReference type="GO" id="GO:0005634">
    <property type="term" value="C:nucleus"/>
    <property type="evidence" value="ECO:0007669"/>
    <property type="project" value="UniProtKB-SubCell"/>
</dbReference>
<dbReference type="InterPro" id="IPR036284">
    <property type="entry name" value="GGL_sf"/>
</dbReference>
<name>A0AAD5Y2Z3_9FUNG</name>
<evidence type="ECO:0000256" key="12">
    <source>
        <dbReference type="ARBA" id="ARBA00023242"/>
    </source>
</evidence>
<dbReference type="SUPFAM" id="SSF50249">
    <property type="entry name" value="Nucleic acid-binding proteins"/>
    <property type="match status" value="1"/>
</dbReference>
<keyword evidence="12" id="KW-0539">Nucleus</keyword>
<dbReference type="GO" id="GO:0007186">
    <property type="term" value="P:G protein-coupled receptor signaling pathway"/>
    <property type="evidence" value="ECO:0007669"/>
    <property type="project" value="InterPro"/>
</dbReference>
<dbReference type="InterPro" id="IPR002547">
    <property type="entry name" value="tRNA-bd_dom"/>
</dbReference>
<dbReference type="NCBIfam" id="TIGR00234">
    <property type="entry name" value="tyrS"/>
    <property type="match status" value="1"/>
</dbReference>
<comment type="subcellular location">
    <subcellularLocation>
        <location evidence="2">Cytoplasm</location>
    </subcellularLocation>
    <subcellularLocation>
        <location evidence="1">Nucleus</location>
    </subcellularLocation>
</comment>
<dbReference type="EMBL" id="JADGJW010000033">
    <property type="protein sequence ID" value="KAJ3226567.1"/>
    <property type="molecule type" value="Genomic_DNA"/>
</dbReference>
<sequence>MIGSNSKFVKVNPEVRLIRLQNLNKYLKSQLNLQIEPTSVASRNLIKFCCQTQDFLVPSVWGHPTKDVDPFYTPRTVETPDQKYELISRNLQEILGEKEIKAVLKERNLKLYWGTATTGAPHIAYFVAMTKIADFLHAGCEVTILFADLHAYLDNMKAPWELLYLRTKYYQEIITAMLESIGVNLKKLKFVVGTDYQLSREYTLDSYKLAAVVTEHDAKKAGSDVVKQVESPALAGLIYPGLQALDEEYLGVDCQFGGVDQRKIFVYAEKYLPMIGYKKRSHLMNAMVAGLTGAKMSSSDPDSKISLLDDTKSIEKKLKKGFCEEGNIDDNPILQFIKVVIFPVLSIKYDGKTNFTIKRPEKFGGDSVYQSFEELQEAFKEKKVHPGDLKQSTVFYLDQLLEPIRNKFNSSKELTKLVEDAYPTAKPELVEDISKLDIRVGKIVEATAHPTSDRLYVEKIDLGEESGPRTIVSGLAEFIPLKDLKDRLVLVCANMKPEKFRGVASQGMVLAASSPDKTLVELIDPPPNSIIGERIVFKGYSYQPEIQFNEKKLKFFEKSKPHFSIKNNDCFFKNVKFEVESGAGVCTVKTLNGGLIG</sequence>
<dbReference type="Gene3D" id="3.40.50.620">
    <property type="entry name" value="HUPs"/>
    <property type="match status" value="1"/>
</dbReference>
<dbReference type="PRINTS" id="PR01040">
    <property type="entry name" value="TRNASYNTHTYR"/>
</dbReference>
<keyword evidence="11 15" id="KW-0030">Aminoacyl-tRNA synthetase</keyword>
<dbReference type="InterPro" id="IPR002307">
    <property type="entry name" value="Tyr-tRNA-ligase"/>
</dbReference>
<evidence type="ECO:0000256" key="10">
    <source>
        <dbReference type="ARBA" id="ARBA00022917"/>
    </source>
</evidence>
<evidence type="ECO:0000313" key="17">
    <source>
        <dbReference type="EMBL" id="KAJ3226567.1"/>
    </source>
</evidence>
<evidence type="ECO:0000259" key="16">
    <source>
        <dbReference type="PROSITE" id="PS50886"/>
    </source>
</evidence>
<dbReference type="EC" id="6.1.1.1" evidence="15"/>
<evidence type="ECO:0000256" key="11">
    <source>
        <dbReference type="ARBA" id="ARBA00023146"/>
    </source>
</evidence>
<dbReference type="InterPro" id="IPR002305">
    <property type="entry name" value="aa-tRNA-synth_Ic"/>
</dbReference>
<dbReference type="Gene3D" id="4.10.260.10">
    <property type="entry name" value="Transducin (heterotrimeric G protein), gamma chain"/>
    <property type="match status" value="1"/>
</dbReference>
<evidence type="ECO:0000256" key="1">
    <source>
        <dbReference type="ARBA" id="ARBA00004123"/>
    </source>
</evidence>
<dbReference type="GO" id="GO:0004831">
    <property type="term" value="F:tyrosine-tRNA ligase activity"/>
    <property type="evidence" value="ECO:0007669"/>
    <property type="project" value="UniProtKB-EC"/>
</dbReference>
<dbReference type="NCBIfam" id="NF006330">
    <property type="entry name" value="PRK08560.1"/>
    <property type="match status" value="1"/>
</dbReference>
<keyword evidence="6 15" id="KW-0436">Ligase</keyword>
<comment type="similarity">
    <text evidence="3 15">Belongs to the class-I aminoacyl-tRNA synthetase family.</text>
</comment>
<keyword evidence="10 15" id="KW-0648">Protein biosynthesis</keyword>
<keyword evidence="7 15" id="KW-0547">Nucleotide-binding</keyword>
<dbReference type="Pfam" id="PF00579">
    <property type="entry name" value="tRNA-synt_1b"/>
    <property type="match status" value="1"/>
</dbReference>